<name>A0AAE7VT28_9CAUD</name>
<reference evidence="2" key="1">
    <citation type="journal article" date="2021" name="PLoS Biol.">
        <title>Systematic exploration of Escherichia coli phage-host interactions with the BASEL phage collection.</title>
        <authorList>
            <person name="Maffei E."/>
            <person name="Shaidullina A."/>
            <person name="Burkolter M."/>
            <person name="Heyer Y."/>
            <person name="Estermann F."/>
            <person name="Druelle V."/>
            <person name="Sauer P."/>
            <person name="Willi L."/>
            <person name="Michaelis S."/>
            <person name="Hilbi H."/>
            <person name="Thaler D.S."/>
            <person name="Harms A."/>
        </authorList>
    </citation>
    <scope>NUCLEOTIDE SEQUENCE [LARGE SCALE GENOMIC DNA]</scope>
    <source>
        <strain evidence="2">Bas32</strain>
    </source>
</reference>
<dbReference type="Proteomes" id="UP000828698">
    <property type="component" value="Segment"/>
</dbReference>
<gene>
    <name evidence="1" type="ORF">bas32_0128</name>
</gene>
<evidence type="ECO:0000313" key="2">
    <source>
        <dbReference type="Proteomes" id="UP000828698"/>
    </source>
</evidence>
<keyword evidence="2" id="KW-1185">Reference proteome</keyword>
<dbReference type="EMBL" id="MZ501075">
    <property type="protein sequence ID" value="QXV80285.1"/>
    <property type="molecule type" value="Genomic_DNA"/>
</dbReference>
<accession>A0AAE7VT28</accession>
<organism evidence="1 2">
    <name type="scientific">Escherichia phage IrisVonRoten</name>
    <dbReference type="NCBI Taxonomy" id="2852004"/>
    <lineage>
        <taxon>Viruses</taxon>
        <taxon>Duplodnaviria</taxon>
        <taxon>Heunggongvirae</taxon>
        <taxon>Uroviricota</taxon>
        <taxon>Caudoviricetes</taxon>
        <taxon>Demerecviridae</taxon>
        <taxon>Markadamsvirinae</taxon>
        <taxon>Tequintavirus</taxon>
        <taxon>Tequintavirus irisvonroten</taxon>
    </lineage>
</organism>
<proteinExistence type="predicted"/>
<evidence type="ECO:0000313" key="1">
    <source>
        <dbReference type="EMBL" id="QXV80285.1"/>
    </source>
</evidence>
<protein>
    <submittedName>
        <fullName evidence="1">Uncharacterized protein</fullName>
    </submittedName>
</protein>
<sequence length="68" mass="7622">MRISFTEKIMSNGVMIITAWDGNQWCSISGIKPADQTPENIRKVKRKMAECARLPGAPRNGKRSTIKC</sequence>